<dbReference type="EMBL" id="JACHVC010000012">
    <property type="protein sequence ID" value="MBC2606889.1"/>
    <property type="molecule type" value="Genomic_DNA"/>
</dbReference>
<proteinExistence type="predicted"/>
<evidence type="ECO:0000256" key="5">
    <source>
        <dbReference type="SAM" id="Phobius"/>
    </source>
</evidence>
<feature type="transmembrane region" description="Helical" evidence="5">
    <location>
        <begin position="102"/>
        <end position="120"/>
    </location>
</feature>
<accession>A0A7X1E8Z7</accession>
<organism evidence="6 7">
    <name type="scientific">Pelagicoccus albus</name>
    <dbReference type="NCBI Taxonomy" id="415222"/>
    <lineage>
        <taxon>Bacteria</taxon>
        <taxon>Pseudomonadati</taxon>
        <taxon>Verrucomicrobiota</taxon>
        <taxon>Opitutia</taxon>
        <taxon>Puniceicoccales</taxon>
        <taxon>Pelagicoccaceae</taxon>
        <taxon>Pelagicoccus</taxon>
    </lineage>
</organism>
<evidence type="ECO:0000313" key="6">
    <source>
        <dbReference type="EMBL" id="MBC2606889.1"/>
    </source>
</evidence>
<keyword evidence="3 5" id="KW-1133">Transmembrane helix</keyword>
<keyword evidence="4 5" id="KW-0472">Membrane</keyword>
<dbReference type="GO" id="GO:0016020">
    <property type="term" value="C:membrane"/>
    <property type="evidence" value="ECO:0007669"/>
    <property type="project" value="UniProtKB-SubCell"/>
</dbReference>
<feature type="transmembrane region" description="Helical" evidence="5">
    <location>
        <begin position="77"/>
        <end position="95"/>
    </location>
</feature>
<dbReference type="AlphaFoldDB" id="A0A7X1E8Z7"/>
<evidence type="ECO:0000256" key="1">
    <source>
        <dbReference type="ARBA" id="ARBA00004141"/>
    </source>
</evidence>
<name>A0A7X1E8Z7_9BACT</name>
<dbReference type="RefSeq" id="WP_185660759.1">
    <property type="nucleotide sequence ID" value="NZ_CAWPOO010000012.1"/>
</dbReference>
<evidence type="ECO:0000313" key="7">
    <source>
        <dbReference type="Proteomes" id="UP000526501"/>
    </source>
</evidence>
<feature type="transmembrane region" description="Helical" evidence="5">
    <location>
        <begin position="126"/>
        <end position="143"/>
    </location>
</feature>
<dbReference type="Pfam" id="PF07681">
    <property type="entry name" value="DoxX"/>
    <property type="match status" value="1"/>
</dbReference>
<sequence>MPRKTTQRGGSPLHWSAESWAFISLRLFIGLRFLLAGLGKFKTQEGDYAFAQYYDGFATWIIGAFEKTDIPGFLISLYAYSIGYVEIVLGILLLVGVKTKWVLALIALTFVSLAYGQMVLGDNSKVDDIGLYLLFTSAALYFVRHNKLEALR</sequence>
<protein>
    <submittedName>
        <fullName evidence="6">DoxX family membrane protein</fullName>
    </submittedName>
</protein>
<keyword evidence="2 5" id="KW-0812">Transmembrane</keyword>
<evidence type="ECO:0000256" key="2">
    <source>
        <dbReference type="ARBA" id="ARBA00022692"/>
    </source>
</evidence>
<evidence type="ECO:0000256" key="4">
    <source>
        <dbReference type="ARBA" id="ARBA00023136"/>
    </source>
</evidence>
<comment type="subcellular location">
    <subcellularLocation>
        <location evidence="1">Membrane</location>
        <topology evidence="1">Multi-pass membrane protein</topology>
    </subcellularLocation>
</comment>
<dbReference type="Proteomes" id="UP000526501">
    <property type="component" value="Unassembled WGS sequence"/>
</dbReference>
<gene>
    <name evidence="6" type="ORF">H5P27_12625</name>
</gene>
<keyword evidence="7" id="KW-1185">Reference proteome</keyword>
<reference evidence="6 7" key="1">
    <citation type="submission" date="2020-07" db="EMBL/GenBank/DDBJ databases">
        <authorList>
            <person name="Feng X."/>
        </authorList>
    </citation>
    <scope>NUCLEOTIDE SEQUENCE [LARGE SCALE GENOMIC DNA]</scope>
    <source>
        <strain evidence="6 7">JCM23202</strain>
    </source>
</reference>
<feature type="transmembrane region" description="Helical" evidence="5">
    <location>
        <begin position="20"/>
        <end position="41"/>
    </location>
</feature>
<comment type="caution">
    <text evidence="6">The sequence shown here is derived from an EMBL/GenBank/DDBJ whole genome shotgun (WGS) entry which is preliminary data.</text>
</comment>
<dbReference type="InterPro" id="IPR032808">
    <property type="entry name" value="DoxX"/>
</dbReference>
<evidence type="ECO:0000256" key="3">
    <source>
        <dbReference type="ARBA" id="ARBA00022989"/>
    </source>
</evidence>